<keyword evidence="4" id="KW-0812">Transmembrane</keyword>
<keyword evidence="1" id="KW-0880">Kelch repeat</keyword>
<dbReference type="PANTHER" id="PTHR46093:SF18">
    <property type="entry name" value="FIBRONECTIN TYPE-III DOMAIN-CONTAINING PROTEIN"/>
    <property type="match status" value="1"/>
</dbReference>
<evidence type="ECO:0000256" key="1">
    <source>
        <dbReference type="ARBA" id="ARBA00022441"/>
    </source>
</evidence>
<feature type="region of interest" description="Disordered" evidence="3">
    <location>
        <begin position="1"/>
        <end position="35"/>
    </location>
</feature>
<evidence type="ECO:0000256" key="2">
    <source>
        <dbReference type="ARBA" id="ARBA00022737"/>
    </source>
</evidence>
<dbReference type="Proteomes" id="UP000660262">
    <property type="component" value="Unassembled WGS sequence"/>
</dbReference>
<keyword evidence="2" id="KW-0677">Repeat</keyword>
<feature type="transmembrane region" description="Helical" evidence="4">
    <location>
        <begin position="63"/>
        <end position="86"/>
    </location>
</feature>
<evidence type="ECO:0000313" key="6">
    <source>
        <dbReference type="Proteomes" id="UP000660262"/>
    </source>
</evidence>
<reference evidence="5" key="1">
    <citation type="submission" date="2020-10" db="EMBL/GenBank/DDBJ databases">
        <title>Unveiling of a novel bifunctional photoreceptor, Dualchrome1, isolated from a cosmopolitan green alga.</title>
        <authorList>
            <person name="Suzuki S."/>
            <person name="Kawachi M."/>
        </authorList>
    </citation>
    <scope>NUCLEOTIDE SEQUENCE</scope>
    <source>
        <strain evidence="5">NIES 2893</strain>
    </source>
</reference>
<comment type="caution">
    <text evidence="5">The sequence shown here is derived from an EMBL/GenBank/DDBJ whole genome shotgun (WGS) entry which is preliminary data.</text>
</comment>
<dbReference type="AlphaFoldDB" id="A0A830HR30"/>
<gene>
    <name evidence="5" type="ORF">PPROV_000870900</name>
</gene>
<keyword evidence="4" id="KW-1133">Transmembrane helix</keyword>
<dbReference type="EMBL" id="BNJQ01000027">
    <property type="protein sequence ID" value="GHP09976.1"/>
    <property type="molecule type" value="Genomic_DNA"/>
</dbReference>
<proteinExistence type="predicted"/>
<evidence type="ECO:0000256" key="4">
    <source>
        <dbReference type="SAM" id="Phobius"/>
    </source>
</evidence>
<sequence length="494" mass="55491">MASTTTPAAPLRQPLLSSTPPPPHRHDQNLTGGDMYDTARNSRNLQWSDIIVAPYPLRLTGFVMLPIVIVLISISAYATSAYVANLQWKGKPPCRKSPGAFAILNSKASPSLTAIIWSGVSKGEKLLHDAWLYRLDRPMNSRWIRIPHDDLASHHHLSMPQPRTKSSIATFGDSFAVMFGGDPNLQPPLEGVFFDDTWIITERKDKLVKTFHWYQVNTTVKPKKRRAHAATITRDAKNRSVASYWLYGGRNESGGVFRDVWQLPLELDDEDNILIDANSSIINANWRCVYGCNDTAVAGWELIDVWKWWKDRDEPIPRKGHSLTSSSSKNAPAAAFILAFGRLNNWMYMNDIWQFVPAADGDSGGTWQLISALDFLPNKTSDLNGHPMPRDHHAAFRKDDTLYFFGGRGGLNQSHDLYGPLGDLWKFNLTTSNWKCGNESTAGPAARWLPGADKYGNGRFVVFGGESYDEKKLNDLWEFDMESSTWQLRSSSTC</sequence>
<keyword evidence="6" id="KW-1185">Reference proteome</keyword>
<dbReference type="InterPro" id="IPR015915">
    <property type="entry name" value="Kelch-typ_b-propeller"/>
</dbReference>
<name>A0A830HR30_9CHLO</name>
<evidence type="ECO:0000313" key="5">
    <source>
        <dbReference type="EMBL" id="GHP09976.1"/>
    </source>
</evidence>
<dbReference type="Gene3D" id="2.120.10.80">
    <property type="entry name" value="Kelch-type beta propeller"/>
    <property type="match status" value="2"/>
</dbReference>
<protein>
    <submittedName>
        <fullName evidence="5">Negative regulator of mitotic exit</fullName>
    </submittedName>
</protein>
<dbReference type="SUPFAM" id="SSF50965">
    <property type="entry name" value="Galactose oxidase, central domain"/>
    <property type="match status" value="1"/>
</dbReference>
<dbReference type="PANTHER" id="PTHR46093">
    <property type="entry name" value="ACYL-COA-BINDING DOMAIN-CONTAINING PROTEIN 5"/>
    <property type="match status" value="1"/>
</dbReference>
<evidence type="ECO:0000256" key="3">
    <source>
        <dbReference type="SAM" id="MobiDB-lite"/>
    </source>
</evidence>
<dbReference type="OrthoDB" id="510390at2759"/>
<dbReference type="SUPFAM" id="SSF117281">
    <property type="entry name" value="Kelch motif"/>
    <property type="match status" value="1"/>
</dbReference>
<dbReference type="Pfam" id="PF24681">
    <property type="entry name" value="Kelch_KLHDC2_KLHL20_DRC7"/>
    <property type="match status" value="1"/>
</dbReference>
<organism evidence="5 6">
    <name type="scientific">Pycnococcus provasolii</name>
    <dbReference type="NCBI Taxonomy" id="41880"/>
    <lineage>
        <taxon>Eukaryota</taxon>
        <taxon>Viridiplantae</taxon>
        <taxon>Chlorophyta</taxon>
        <taxon>Pseudoscourfieldiophyceae</taxon>
        <taxon>Pseudoscourfieldiales</taxon>
        <taxon>Pycnococcaceae</taxon>
        <taxon>Pycnococcus</taxon>
    </lineage>
</organism>
<accession>A0A830HR30</accession>
<keyword evidence="4" id="KW-0472">Membrane</keyword>
<dbReference type="InterPro" id="IPR011043">
    <property type="entry name" value="Gal_Oxase/kelch_b-propeller"/>
</dbReference>